<keyword evidence="1" id="KW-0472">Membrane</keyword>
<feature type="transmembrane region" description="Helical" evidence="1">
    <location>
        <begin position="6"/>
        <end position="31"/>
    </location>
</feature>
<protein>
    <submittedName>
        <fullName evidence="2">Uncharacterized protein</fullName>
    </submittedName>
</protein>
<dbReference type="Proteomes" id="UP000448575">
    <property type="component" value="Unassembled WGS sequence"/>
</dbReference>
<organism evidence="2 3">
    <name type="scientific">Pseudoduganella guangdongensis</name>
    <dbReference type="NCBI Taxonomy" id="2692179"/>
    <lineage>
        <taxon>Bacteria</taxon>
        <taxon>Pseudomonadati</taxon>
        <taxon>Pseudomonadota</taxon>
        <taxon>Betaproteobacteria</taxon>
        <taxon>Burkholderiales</taxon>
        <taxon>Oxalobacteraceae</taxon>
        <taxon>Telluria group</taxon>
        <taxon>Pseudoduganella</taxon>
    </lineage>
</organism>
<evidence type="ECO:0000256" key="1">
    <source>
        <dbReference type="SAM" id="Phobius"/>
    </source>
</evidence>
<dbReference type="EMBL" id="WWCJ01000010">
    <property type="protein sequence ID" value="MYN03467.1"/>
    <property type="molecule type" value="Genomic_DNA"/>
</dbReference>
<accession>A0A6N9HJQ7</accession>
<keyword evidence="1" id="KW-1133">Transmembrane helix</keyword>
<keyword evidence="1" id="KW-0812">Transmembrane</keyword>
<sequence>MNEAMQWLLIEGIAALFGAGGLYLLVGLLLFASMHTRGVKADWTPPRRMKLMAAILSSSILAIGYFARGGVI</sequence>
<keyword evidence="3" id="KW-1185">Reference proteome</keyword>
<comment type="caution">
    <text evidence="2">The sequence shown here is derived from an EMBL/GenBank/DDBJ whole genome shotgun (WGS) entry which is preliminary data.</text>
</comment>
<proteinExistence type="predicted"/>
<name>A0A6N9HJQ7_9BURK</name>
<evidence type="ECO:0000313" key="3">
    <source>
        <dbReference type="Proteomes" id="UP000448575"/>
    </source>
</evidence>
<dbReference type="AlphaFoldDB" id="A0A6N9HJQ7"/>
<evidence type="ECO:0000313" key="2">
    <source>
        <dbReference type="EMBL" id="MYN03467.1"/>
    </source>
</evidence>
<feature type="transmembrane region" description="Helical" evidence="1">
    <location>
        <begin position="51"/>
        <end position="67"/>
    </location>
</feature>
<dbReference type="RefSeq" id="WP_161026444.1">
    <property type="nucleotide sequence ID" value="NZ_WWCJ01000010.1"/>
</dbReference>
<reference evidence="2 3" key="1">
    <citation type="submission" date="2019-12" db="EMBL/GenBank/DDBJ databases">
        <title>Novel species isolated from a subtropical stream in China.</title>
        <authorList>
            <person name="Lu H."/>
        </authorList>
    </citation>
    <scope>NUCLEOTIDE SEQUENCE [LARGE SCALE GENOMIC DNA]</scope>
    <source>
        <strain evidence="2 3">DS3</strain>
    </source>
</reference>
<gene>
    <name evidence="2" type="ORF">GTP41_15330</name>
</gene>